<keyword evidence="6" id="KW-0808">Transferase</keyword>
<keyword evidence="7" id="KW-1185">Reference proteome</keyword>
<dbReference type="GO" id="GO:0052621">
    <property type="term" value="F:diguanylate cyclase activity"/>
    <property type="evidence" value="ECO:0007669"/>
    <property type="project" value="UniProtKB-EC"/>
</dbReference>
<dbReference type="EC" id="2.7.7.65" evidence="2"/>
<dbReference type="OrthoDB" id="9759607at2"/>
<dbReference type="PROSITE" id="PS50887">
    <property type="entry name" value="GGDEF"/>
    <property type="match status" value="1"/>
</dbReference>
<dbReference type="FunFam" id="3.30.70.270:FF:000001">
    <property type="entry name" value="Diguanylate cyclase domain protein"/>
    <property type="match status" value="1"/>
</dbReference>
<evidence type="ECO:0000313" key="6">
    <source>
        <dbReference type="EMBL" id="SBS26315.1"/>
    </source>
</evidence>
<name>A0A1A8T3D1_9GAMM</name>
<gene>
    <name evidence="6" type="primary">ycdT_2</name>
    <name evidence="6" type="ORF">MAQ5080_00485</name>
</gene>
<evidence type="ECO:0000256" key="2">
    <source>
        <dbReference type="ARBA" id="ARBA00012528"/>
    </source>
</evidence>
<dbReference type="InterPro" id="IPR000160">
    <property type="entry name" value="GGDEF_dom"/>
</dbReference>
<reference evidence="6 7" key="1">
    <citation type="submission" date="2016-06" db="EMBL/GenBank/DDBJ databases">
        <authorList>
            <person name="Kjaerup R.B."/>
            <person name="Dalgaard T.S."/>
            <person name="Juul-Madsen H.R."/>
        </authorList>
    </citation>
    <scope>NUCLEOTIDE SEQUENCE [LARGE SCALE GENOMIC DNA]</scope>
    <source>
        <strain evidence="6 7">CECT 5080</strain>
    </source>
</reference>
<keyword evidence="4" id="KW-1133">Transmembrane helix</keyword>
<evidence type="ECO:0000259" key="5">
    <source>
        <dbReference type="PROSITE" id="PS50887"/>
    </source>
</evidence>
<dbReference type="AlphaFoldDB" id="A0A1A8T3D1"/>
<accession>A0A1A8T3D1</accession>
<evidence type="ECO:0000313" key="7">
    <source>
        <dbReference type="Proteomes" id="UP000092627"/>
    </source>
</evidence>
<dbReference type="Proteomes" id="UP000092627">
    <property type="component" value="Unassembled WGS sequence"/>
</dbReference>
<feature type="transmembrane region" description="Helical" evidence="4">
    <location>
        <begin position="227"/>
        <end position="246"/>
    </location>
</feature>
<dbReference type="RefSeq" id="WP_067205351.1">
    <property type="nucleotide sequence ID" value="NZ_FLOC01000002.1"/>
</dbReference>
<keyword evidence="6" id="KW-0548">Nucleotidyltransferase</keyword>
<dbReference type="STRING" id="295068.MAQ5080_00485"/>
<dbReference type="GO" id="GO:0005886">
    <property type="term" value="C:plasma membrane"/>
    <property type="evidence" value="ECO:0007669"/>
    <property type="project" value="TreeGrafter"/>
</dbReference>
<feature type="transmembrane region" description="Helical" evidence="4">
    <location>
        <begin position="187"/>
        <end position="206"/>
    </location>
</feature>
<dbReference type="Pfam" id="PF00990">
    <property type="entry name" value="GGDEF"/>
    <property type="match status" value="1"/>
</dbReference>
<feature type="domain" description="GGDEF" evidence="5">
    <location>
        <begin position="322"/>
        <end position="453"/>
    </location>
</feature>
<proteinExistence type="predicted"/>
<dbReference type="EMBL" id="FLOC01000002">
    <property type="protein sequence ID" value="SBS26315.1"/>
    <property type="molecule type" value="Genomic_DNA"/>
</dbReference>
<dbReference type="SMART" id="SM00267">
    <property type="entry name" value="GGDEF"/>
    <property type="match status" value="1"/>
</dbReference>
<feature type="transmembrane region" description="Helical" evidence="4">
    <location>
        <begin position="252"/>
        <end position="273"/>
    </location>
</feature>
<dbReference type="GO" id="GO:1902201">
    <property type="term" value="P:negative regulation of bacterial-type flagellum-dependent cell motility"/>
    <property type="evidence" value="ECO:0007669"/>
    <property type="project" value="TreeGrafter"/>
</dbReference>
<dbReference type="GO" id="GO:0043709">
    <property type="term" value="P:cell adhesion involved in single-species biofilm formation"/>
    <property type="evidence" value="ECO:0007669"/>
    <property type="project" value="TreeGrafter"/>
</dbReference>
<dbReference type="InterPro" id="IPR043128">
    <property type="entry name" value="Rev_trsase/Diguanyl_cyclase"/>
</dbReference>
<dbReference type="Gene3D" id="3.30.70.270">
    <property type="match status" value="1"/>
</dbReference>
<organism evidence="6 7">
    <name type="scientific">Marinomonas aquimarina</name>
    <dbReference type="NCBI Taxonomy" id="295068"/>
    <lineage>
        <taxon>Bacteria</taxon>
        <taxon>Pseudomonadati</taxon>
        <taxon>Pseudomonadota</taxon>
        <taxon>Gammaproteobacteria</taxon>
        <taxon>Oceanospirillales</taxon>
        <taxon>Oceanospirillaceae</taxon>
        <taxon>Marinomonas</taxon>
    </lineage>
</organism>
<keyword evidence="4" id="KW-0812">Transmembrane</keyword>
<dbReference type="PANTHER" id="PTHR45138">
    <property type="entry name" value="REGULATORY COMPONENTS OF SENSORY TRANSDUCTION SYSTEM"/>
    <property type="match status" value="1"/>
</dbReference>
<evidence type="ECO:0000256" key="1">
    <source>
        <dbReference type="ARBA" id="ARBA00001946"/>
    </source>
</evidence>
<comment type="cofactor">
    <cofactor evidence="1">
        <name>Mg(2+)</name>
        <dbReference type="ChEBI" id="CHEBI:18420"/>
    </cofactor>
</comment>
<comment type="catalytic activity">
    <reaction evidence="3">
        <text>2 GTP = 3',3'-c-di-GMP + 2 diphosphate</text>
        <dbReference type="Rhea" id="RHEA:24898"/>
        <dbReference type="ChEBI" id="CHEBI:33019"/>
        <dbReference type="ChEBI" id="CHEBI:37565"/>
        <dbReference type="ChEBI" id="CHEBI:58805"/>
        <dbReference type="EC" id="2.7.7.65"/>
    </reaction>
</comment>
<protein>
    <recommendedName>
        <fullName evidence="2">diguanylate cyclase</fullName>
        <ecNumber evidence="2">2.7.7.65</ecNumber>
    </recommendedName>
</protein>
<dbReference type="InterPro" id="IPR050469">
    <property type="entry name" value="Diguanylate_Cyclase"/>
</dbReference>
<feature type="transmembrane region" description="Helical" evidence="4">
    <location>
        <begin position="55"/>
        <end position="73"/>
    </location>
</feature>
<evidence type="ECO:0000256" key="4">
    <source>
        <dbReference type="SAM" id="Phobius"/>
    </source>
</evidence>
<dbReference type="InterPro" id="IPR029787">
    <property type="entry name" value="Nucleotide_cyclase"/>
</dbReference>
<dbReference type="NCBIfam" id="TIGR00254">
    <property type="entry name" value="GGDEF"/>
    <property type="match status" value="1"/>
</dbReference>
<dbReference type="PANTHER" id="PTHR45138:SF9">
    <property type="entry name" value="DIGUANYLATE CYCLASE DGCM-RELATED"/>
    <property type="match status" value="1"/>
</dbReference>
<feature type="transmembrane region" description="Helical" evidence="4">
    <location>
        <begin position="85"/>
        <end position="109"/>
    </location>
</feature>
<sequence length="453" mass="49587">MLTNTAAEKPWVLIKVARSIVPPLGIAGILFSLVALFGYLTSYEVLYRPFTNGPATNPLTAICILLLGMSLCLKKRYAKPLQLSFAGLVILITLLRIADIVTHSGLTAYISPFYDRVLMDIEQGQSNSMGLNTAVMFFFIALSQLLFSTRQLALSQFVASISVVIPTISLTGYAYNLTGFYGQMSMLTTVAGGALALAMLCLTAHYGGLRAILSPYLGGKIARKQTIAGYLVPTVLGFMVAQSLSANEADEFGIFVVVMCWFIIIMVSVSAIYQERIDSKRRAGERLLAQAALNDPLTNLPNRRMFNDFAQAELARAKGRAGTFWLLILDIDHFKNINDTAGHDMGDEVLIALGQRLKESVRDLDLVCRMGGEEFSIILSGNSRQEAQQVAERIRHSIEQLEVKGWTDLHGPITTSIGGATNTPQNTIEDMVKVADSALYQAKQQGRNRVIFA</sequence>
<feature type="transmembrane region" description="Helical" evidence="4">
    <location>
        <begin position="154"/>
        <end position="175"/>
    </location>
</feature>
<evidence type="ECO:0000256" key="3">
    <source>
        <dbReference type="ARBA" id="ARBA00034247"/>
    </source>
</evidence>
<dbReference type="CDD" id="cd01949">
    <property type="entry name" value="GGDEF"/>
    <property type="match status" value="1"/>
</dbReference>
<keyword evidence="4" id="KW-0472">Membrane</keyword>
<feature type="transmembrane region" description="Helical" evidence="4">
    <location>
        <begin position="129"/>
        <end position="147"/>
    </location>
</feature>
<dbReference type="SUPFAM" id="SSF55073">
    <property type="entry name" value="Nucleotide cyclase"/>
    <property type="match status" value="1"/>
</dbReference>
<feature type="transmembrane region" description="Helical" evidence="4">
    <location>
        <begin position="20"/>
        <end position="40"/>
    </location>
</feature>